<organism evidence="4 5">
    <name type="scientific">Companilactobacillus bobalius</name>
    <dbReference type="NCBI Taxonomy" id="2801451"/>
    <lineage>
        <taxon>Bacteria</taxon>
        <taxon>Bacillati</taxon>
        <taxon>Bacillota</taxon>
        <taxon>Bacilli</taxon>
        <taxon>Lactobacillales</taxon>
        <taxon>Lactobacillaceae</taxon>
        <taxon>Companilactobacillus</taxon>
    </lineage>
</organism>
<dbReference type="Proteomes" id="UP000196232">
    <property type="component" value="Unassembled WGS sequence"/>
</dbReference>
<evidence type="ECO:0000256" key="2">
    <source>
        <dbReference type="SAM" id="Phobius"/>
    </source>
</evidence>
<protein>
    <submittedName>
        <fullName evidence="4">Mucin-22</fullName>
    </submittedName>
</protein>
<evidence type="ECO:0000313" key="4">
    <source>
        <dbReference type="EMBL" id="OVE97039.1"/>
    </source>
</evidence>
<keyword evidence="2" id="KW-0472">Membrane</keyword>
<proteinExistence type="predicted"/>
<feature type="compositionally biased region" description="Basic and acidic residues" evidence="1">
    <location>
        <begin position="625"/>
        <end position="634"/>
    </location>
</feature>
<feature type="domain" description="S-layer protein C-terminal" evidence="3">
    <location>
        <begin position="1823"/>
        <end position="1859"/>
    </location>
</feature>
<dbReference type="InterPro" id="IPR024968">
    <property type="entry name" value="SlpA_C_lactobacillus"/>
</dbReference>
<feature type="domain" description="S-layer protein C-terminal" evidence="3">
    <location>
        <begin position="1948"/>
        <end position="1991"/>
    </location>
</feature>
<feature type="region of interest" description="Disordered" evidence="1">
    <location>
        <begin position="87"/>
        <end position="167"/>
    </location>
</feature>
<dbReference type="RefSeq" id="WP_087721289.1">
    <property type="nucleotide sequence ID" value="NZ_LNUA01000031.1"/>
</dbReference>
<feature type="compositionally biased region" description="Low complexity" evidence="1">
    <location>
        <begin position="119"/>
        <end position="161"/>
    </location>
</feature>
<feature type="region of interest" description="Disordered" evidence="1">
    <location>
        <begin position="617"/>
        <end position="637"/>
    </location>
</feature>
<sequence>MRFQQLKHDPNTIEKKRLVKSKKNWVVLSSLSIAGGLFLLSAPSVLVKADTTNDQVQTTLTAKAPSTETQSATDKLAAVANTTTDNTAKKTATDQTAAVSKPTDTPVSSTTDTKESGAVETQTVTPETGTTSTDSTQADTSNADTTNENVNSKTSSDTTTTESKDTPVAEKTLATNLAISKTKLANLGVKAELLSITPEATTLPDGNIAESTQGTTPWYISTDGVLHLGTASSTTALADNTATTTNKTSESTDKTSTGSSTTGTTTESTTPTSPWATNADSINTIIFDGKVTAATDMNHMFANLTNLKSIKNIDNLDVSDTENTSGMFANDTNLVDATNAGETHTADNQKLNLSSLNLFFVKNSSKMFLNDSSVTEIDLPADQYSTFAQSTDDSYMFKNDINLKTVNLANWQFRNHKDLTGMFQNDANLTNLDLSTWDMTRSPVPNETGDSSIGQGMFDGTNLNKITLSKYNRFKSYTDLPSKASNHWYDSNNNIKFSTLAANDNGQTLGTLFTDTVPAVSKINLVPNPDETVTIINATMSIPSNLGNQNVTVQGTLNSAVTDVKVPQLPGYKSDISKVNGTIINDTTATTNYYITYTGNPVNTWTASVKLPDGSTKEITGTKNDAGENPRVGDKVTFNTPTVAGYDVTSSTITGTINSKGDVDVDFDNPTYSRKQYTNTVTIKSNFPDQTVSVTGPVGPVKIDVPKADGYTASPSQITGTINSDGTITLDPNQDITYTGNPVTSASATIKATQNGTTKLPDISVAGISGNVGDTVDVKVPTKEGYTSPESVKGIIQPDGKTVLVKEPVNYVGVAYTDSPATIKSNLGDQHVDHLSGKVGETVTVNVPNVEGYTADKSTVTGLMNPGGSITSTDVVTYTPKKIDTGTATINTSKGNKVISGLTGTVDEKGGVTIKVPDVQGYTPDKSTITGTMNPNGTVTPNETVNYTPNNIKDVTTTISTSKGDKTVSGLTGTVDEKGGVTIKVPDVQGYTPDKSTITGTMNPNGTVTPNETVTYTPNDIKDVSTTISTSKGDKTVSGLTGTVDKKDGVTITVPDVQGYTPDKSTITGTMNPDGTVTTNETVNYTPNNIKDASTTISTSKGNKTVSGLTGTVDKKDGVTIKVPDVQGYTPDKSTITGTMNPDGTVTPSETVNYTPNTVNNGKITISTPNGNKTISNLTGTVDDKNGVNIKVPDVQGYTPDKSTITGTMNPDGTVTTDEKVNYTPKDIKGASTTISTPKGSQTISGLTGTVDEKGGVTITVPDVQGYTPDKSTITGTMNPDGTVTPNETVNYTPNNIKDVTTTISTSKGDKTVSGLTGTVDKKDGVTIKVPDVQGYTPDKSTITGTMNPDGTVTTNETVNYTPNNIKDVTTIISTSKGDKTVTGLNGVVDAKNGVTITVPDVQGYTPDKSTITGTMNPDGTVTPNETVNYIPNNIKDASTTINTPKGSKTISGLNGTVDKKGGVSIKVPNVQGYTPDKSTITGTMNPDGTVTPDEKVNYTPNDIKDVTATISTSKGNKTVSGLTGIVDDKNGVTIKVPDVPGYTPDKPTITGTMNPDGTVTPSETVNYTPNAVNNGKITISTPDGDKTITNLTGTVDNKNGVTIKVPDVQGYTPDKSTITGTMNPDGTVTPNEKVTYTGNPVNNQSLNIPTTKDSKDATQTITGLSGKVGDTLEVVVPKIDGYSSNVRTVKAIINPDGSITTADKVIYTKILSNNSNSNVTGNETTLEMKYQTISTYADKPDVQVYGLDSDNTMTAIKGRILPHHTNWKSDAVITIDGTTYYRVATNEFVKTIQAYPYEALNLYIRTYNDSAKPLYRAEEDLIANKTLAPSSSWITDRKAYFINGEKYYRVATNEFVKATDVYVYSPVKMTVAAHSDSSKKVYDAKGQLVENYVLNANSNWKADSIAYINGDKYYRVATNKFVKADDVYVYTPAKLVVTTHADSAKNVYNDKGQLVKERTLGASSNWLVDATTYINGVKYYRVATDEFVKADDVDIRR</sequence>
<feature type="domain" description="S-layer protein C-terminal" evidence="3">
    <location>
        <begin position="1882"/>
        <end position="1925"/>
    </location>
</feature>
<name>A0A202F966_9LACO</name>
<accession>A0A202F966</accession>
<comment type="caution">
    <text evidence="4">The sequence shown here is derived from an EMBL/GenBank/DDBJ whole genome shotgun (WGS) entry which is preliminary data.</text>
</comment>
<feature type="compositionally biased region" description="Low complexity" evidence="1">
    <location>
        <begin position="93"/>
        <end position="111"/>
    </location>
</feature>
<evidence type="ECO:0000259" key="3">
    <source>
        <dbReference type="Pfam" id="PF03217"/>
    </source>
</evidence>
<keyword evidence="2" id="KW-1133">Transmembrane helix</keyword>
<dbReference type="Pfam" id="PF03217">
    <property type="entry name" value="SlpA"/>
    <property type="match status" value="3"/>
</dbReference>
<reference evidence="4 5" key="1">
    <citation type="submission" date="2017-03" db="EMBL/GenBank/DDBJ databases">
        <title>Genome sequence of Lactobacillus bobalius KACC 16343.</title>
        <authorList>
            <person name="Chun J."/>
        </authorList>
    </citation>
    <scope>NUCLEOTIDE SEQUENCE [LARGE SCALE GENOMIC DNA]</scope>
    <source>
        <strain evidence="4 5">KACC 16343</strain>
    </source>
</reference>
<feature type="transmembrane region" description="Helical" evidence="2">
    <location>
        <begin position="25"/>
        <end position="46"/>
    </location>
</feature>
<feature type="region of interest" description="Disordered" evidence="1">
    <location>
        <begin position="241"/>
        <end position="276"/>
    </location>
</feature>
<evidence type="ECO:0000256" key="1">
    <source>
        <dbReference type="SAM" id="MobiDB-lite"/>
    </source>
</evidence>
<gene>
    <name evidence="4" type="ORF">LKACC16343_02049</name>
</gene>
<evidence type="ECO:0000313" key="5">
    <source>
        <dbReference type="Proteomes" id="UP000196232"/>
    </source>
</evidence>
<dbReference type="EMBL" id="MYFM01000006">
    <property type="protein sequence ID" value="OVE97039.1"/>
    <property type="molecule type" value="Genomic_DNA"/>
</dbReference>
<keyword evidence="2" id="KW-0812">Transmembrane</keyword>